<dbReference type="OrthoDB" id="8915654at2759"/>
<accession>A0A6P7LGV4</accession>
<evidence type="ECO:0000313" key="11">
    <source>
        <dbReference type="Proteomes" id="UP000515150"/>
    </source>
</evidence>
<feature type="chain" id="PRO_5027552003" evidence="9">
    <location>
        <begin position="38"/>
        <end position="265"/>
    </location>
</feature>
<evidence type="ECO:0000256" key="8">
    <source>
        <dbReference type="SAM" id="Phobius"/>
    </source>
</evidence>
<evidence type="ECO:0000256" key="7">
    <source>
        <dbReference type="ARBA" id="ARBA00023180"/>
    </source>
</evidence>
<evidence type="ECO:0000256" key="9">
    <source>
        <dbReference type="SAM" id="SignalP"/>
    </source>
</evidence>
<dbReference type="GO" id="GO:0009986">
    <property type="term" value="C:cell surface"/>
    <property type="evidence" value="ECO:0007669"/>
    <property type="project" value="UniProtKB-ARBA"/>
</dbReference>
<dbReference type="Proteomes" id="UP000515150">
    <property type="component" value="Chromosome 21"/>
</dbReference>
<feature type="transmembrane region" description="Helical" evidence="8">
    <location>
        <begin position="184"/>
        <end position="203"/>
    </location>
</feature>
<feature type="signal peptide" evidence="9">
    <location>
        <begin position="1"/>
        <end position="37"/>
    </location>
</feature>
<dbReference type="SUPFAM" id="SSF48726">
    <property type="entry name" value="Immunoglobulin"/>
    <property type="match status" value="1"/>
</dbReference>
<keyword evidence="9" id="KW-0732">Signal</keyword>
<evidence type="ECO:0000259" key="10">
    <source>
        <dbReference type="PROSITE" id="PS50835"/>
    </source>
</evidence>
<dbReference type="PANTHER" id="PTHR21462:SF2">
    <property type="entry name" value="CELL SURFACE GLYCOPROTEIN CD200 RECEPTOR 2"/>
    <property type="match status" value="1"/>
</dbReference>
<comment type="similarity">
    <text evidence="2">Belongs to the CD200R family.</text>
</comment>
<sequence length="265" mass="29547">MMISGVGSLYGGLQRLEMRSTMWILAVVVLLVPETWSTDPGTNQSTFVNSSTTHHVPPVLVNLTFNLGDNATLMCSNKTWMNMLFEIWDISLKHKNCKITFNIDGRSENTCEDDKALRNTTEFQSYLQIPAFSANDQGVYRCESVYSGGIDLVEFTVSASDFPAPGATNTSTNGRVEGRKNFPWIYIPIGVLTFVLLVGFFIFAQKKLIILRRCCQADKSALKTSATEDVEEVEPYASYVQRVNSIYNSSADFFSPKNPAHAPYT</sequence>
<dbReference type="InterPro" id="IPR013783">
    <property type="entry name" value="Ig-like_fold"/>
</dbReference>
<keyword evidence="6" id="KW-1015">Disulfide bond</keyword>
<evidence type="ECO:0000256" key="6">
    <source>
        <dbReference type="ARBA" id="ARBA00023157"/>
    </source>
</evidence>
<proteinExistence type="inferred from homology"/>
<dbReference type="InterPro" id="IPR040012">
    <property type="entry name" value="CD200R"/>
</dbReference>
<keyword evidence="5 8" id="KW-0472">Membrane</keyword>
<organism evidence="11 12">
    <name type="scientific">Betta splendens</name>
    <name type="common">Siamese fighting fish</name>
    <dbReference type="NCBI Taxonomy" id="158456"/>
    <lineage>
        <taxon>Eukaryota</taxon>
        <taxon>Metazoa</taxon>
        <taxon>Chordata</taxon>
        <taxon>Craniata</taxon>
        <taxon>Vertebrata</taxon>
        <taxon>Euteleostomi</taxon>
        <taxon>Actinopterygii</taxon>
        <taxon>Neopterygii</taxon>
        <taxon>Teleostei</taxon>
        <taxon>Neoteleostei</taxon>
        <taxon>Acanthomorphata</taxon>
        <taxon>Anabantaria</taxon>
        <taxon>Anabantiformes</taxon>
        <taxon>Anabantoidei</taxon>
        <taxon>Osphronemidae</taxon>
        <taxon>Betta</taxon>
    </lineage>
</organism>
<dbReference type="Gene3D" id="2.60.40.10">
    <property type="entry name" value="Immunoglobulins"/>
    <property type="match status" value="1"/>
</dbReference>
<dbReference type="RefSeq" id="XP_028993460.1">
    <property type="nucleotide sequence ID" value="XM_029137627.3"/>
</dbReference>
<gene>
    <name evidence="12" type="primary">si:ch211-214p13.9</name>
</gene>
<dbReference type="InterPro" id="IPR007110">
    <property type="entry name" value="Ig-like_dom"/>
</dbReference>
<evidence type="ECO:0000256" key="2">
    <source>
        <dbReference type="ARBA" id="ARBA00008215"/>
    </source>
</evidence>
<keyword evidence="7" id="KW-0325">Glycoprotein</keyword>
<dbReference type="GO" id="GO:0150077">
    <property type="term" value="P:regulation of neuroinflammatory response"/>
    <property type="evidence" value="ECO:0007669"/>
    <property type="project" value="InterPro"/>
</dbReference>
<dbReference type="InterPro" id="IPR036179">
    <property type="entry name" value="Ig-like_dom_sf"/>
</dbReference>
<dbReference type="AlphaFoldDB" id="A0A6P7LGV4"/>
<dbReference type="GO" id="GO:0038023">
    <property type="term" value="F:signaling receptor activity"/>
    <property type="evidence" value="ECO:0007669"/>
    <property type="project" value="InterPro"/>
</dbReference>
<dbReference type="InParanoid" id="A0A6P7LGV4"/>
<dbReference type="PROSITE" id="PS50835">
    <property type="entry name" value="IG_LIKE"/>
    <property type="match status" value="1"/>
</dbReference>
<dbReference type="KEGG" id="bspl:114847662"/>
<evidence type="ECO:0000313" key="12">
    <source>
        <dbReference type="RefSeq" id="XP_028993460.1"/>
    </source>
</evidence>
<protein>
    <submittedName>
        <fullName evidence="12">Uncharacterized protein si:ch211-214p13.9 isoform X1</fullName>
    </submittedName>
</protein>
<keyword evidence="3 8" id="KW-0812">Transmembrane</keyword>
<name>A0A6P7LGV4_BETSP</name>
<dbReference type="GO" id="GO:0016020">
    <property type="term" value="C:membrane"/>
    <property type="evidence" value="ECO:0007669"/>
    <property type="project" value="UniProtKB-SubCell"/>
</dbReference>
<feature type="domain" description="Ig-like" evidence="10">
    <location>
        <begin position="57"/>
        <end position="158"/>
    </location>
</feature>
<evidence type="ECO:0000256" key="1">
    <source>
        <dbReference type="ARBA" id="ARBA00004167"/>
    </source>
</evidence>
<dbReference type="GeneID" id="114847662"/>
<evidence type="ECO:0000256" key="3">
    <source>
        <dbReference type="ARBA" id="ARBA00022692"/>
    </source>
</evidence>
<keyword evidence="11" id="KW-1185">Reference proteome</keyword>
<reference evidence="12" key="1">
    <citation type="submission" date="2025-08" db="UniProtKB">
        <authorList>
            <consortium name="RefSeq"/>
        </authorList>
    </citation>
    <scope>IDENTIFICATION</scope>
</reference>
<keyword evidence="4 8" id="KW-1133">Transmembrane helix</keyword>
<dbReference type="PANTHER" id="PTHR21462">
    <property type="entry name" value="CELL SURFACE GLYCOPROTEIN OX2 RECEPTOR PRECURSOR"/>
    <property type="match status" value="1"/>
</dbReference>
<evidence type="ECO:0000256" key="4">
    <source>
        <dbReference type="ARBA" id="ARBA00022989"/>
    </source>
</evidence>
<comment type="subcellular location">
    <subcellularLocation>
        <location evidence="1">Membrane</location>
        <topology evidence="1">Single-pass membrane protein</topology>
    </subcellularLocation>
</comment>
<evidence type="ECO:0000256" key="5">
    <source>
        <dbReference type="ARBA" id="ARBA00023136"/>
    </source>
</evidence>